<sequence>MLPSSRSLPLLLILALAVLVAVAVPGASPLAGVVVAAGLLHRLAVCHHRRAPVPVAAPAAAPAIP</sequence>
<reference evidence="2" key="1">
    <citation type="submission" date="2016-10" db="EMBL/GenBank/DDBJ databases">
        <authorList>
            <person name="Varghese N."/>
            <person name="Submissions S."/>
        </authorList>
    </citation>
    <scope>NUCLEOTIDE SEQUENCE [LARGE SCALE GENOMIC DNA]</scope>
    <source>
        <strain evidence="2">DSM 45722</strain>
    </source>
</reference>
<proteinExistence type="predicted"/>
<organism evidence="1 2">
    <name type="scientific">Klenkia marina</name>
    <dbReference type="NCBI Taxonomy" id="1960309"/>
    <lineage>
        <taxon>Bacteria</taxon>
        <taxon>Bacillati</taxon>
        <taxon>Actinomycetota</taxon>
        <taxon>Actinomycetes</taxon>
        <taxon>Geodermatophilales</taxon>
        <taxon>Geodermatophilaceae</taxon>
        <taxon>Klenkia</taxon>
    </lineage>
</organism>
<dbReference type="EMBL" id="FMUH01000005">
    <property type="protein sequence ID" value="SCX55356.1"/>
    <property type="molecule type" value="Genomic_DNA"/>
</dbReference>
<dbReference type="RefSeq" id="WP_165839401.1">
    <property type="nucleotide sequence ID" value="NZ_FMUH01000005.1"/>
</dbReference>
<protein>
    <submittedName>
        <fullName evidence="1">Uncharacterized protein</fullName>
    </submittedName>
</protein>
<evidence type="ECO:0000313" key="1">
    <source>
        <dbReference type="EMBL" id="SCX55356.1"/>
    </source>
</evidence>
<dbReference type="STRING" id="1960309.SAMN03159343_3253"/>
<name>A0A1G4YPE9_9ACTN</name>
<keyword evidence="2" id="KW-1185">Reference proteome</keyword>
<dbReference type="Proteomes" id="UP000198981">
    <property type="component" value="Unassembled WGS sequence"/>
</dbReference>
<accession>A0A1G4YPE9</accession>
<evidence type="ECO:0000313" key="2">
    <source>
        <dbReference type="Proteomes" id="UP000198981"/>
    </source>
</evidence>
<dbReference type="AlphaFoldDB" id="A0A1G4YPE9"/>
<gene>
    <name evidence="1" type="ORF">SAMN03159343_3253</name>
</gene>